<evidence type="ECO:0000313" key="5">
    <source>
        <dbReference type="EMBL" id="HIU92143.1"/>
    </source>
</evidence>
<reference evidence="5" key="2">
    <citation type="journal article" date="2021" name="PeerJ">
        <title>Extensive microbial diversity within the chicken gut microbiome revealed by metagenomics and culture.</title>
        <authorList>
            <person name="Gilroy R."/>
            <person name="Ravi A."/>
            <person name="Getino M."/>
            <person name="Pursley I."/>
            <person name="Horton D.L."/>
            <person name="Alikhan N.F."/>
            <person name="Baker D."/>
            <person name="Gharbi K."/>
            <person name="Hall N."/>
            <person name="Watson M."/>
            <person name="Adriaenssens E.M."/>
            <person name="Foster-Nyarko E."/>
            <person name="Jarju S."/>
            <person name="Secka A."/>
            <person name="Antonio M."/>
            <person name="Oren A."/>
            <person name="Chaudhuri R.R."/>
            <person name="La Ragione R."/>
            <person name="Hildebrand F."/>
            <person name="Pallen M.J."/>
        </authorList>
    </citation>
    <scope>NUCLEOTIDE SEQUENCE</scope>
    <source>
        <strain evidence="5">CHK154-7741</strain>
    </source>
</reference>
<reference evidence="5" key="1">
    <citation type="submission" date="2020-10" db="EMBL/GenBank/DDBJ databases">
        <authorList>
            <person name="Gilroy R."/>
        </authorList>
    </citation>
    <scope>NUCLEOTIDE SEQUENCE</scope>
    <source>
        <strain evidence="5">CHK154-7741</strain>
    </source>
</reference>
<organism evidence="5 6">
    <name type="scientific">Candidatus Limenecus avicola</name>
    <dbReference type="NCBI Taxonomy" id="2840847"/>
    <lineage>
        <taxon>Bacteria</taxon>
        <taxon>Bacillati</taxon>
        <taxon>Bacillota</taxon>
        <taxon>Clostridia</taxon>
        <taxon>Eubacteriales</taxon>
        <taxon>Clostridiaceae</taxon>
        <taxon>Clostridiaceae incertae sedis</taxon>
        <taxon>Candidatus Limenecus</taxon>
    </lineage>
</organism>
<evidence type="ECO:0000259" key="4">
    <source>
        <dbReference type="Pfam" id="PF00700"/>
    </source>
</evidence>
<gene>
    <name evidence="5" type="ORF">IAD26_03295</name>
</gene>
<dbReference type="Gene3D" id="1.20.1330.10">
    <property type="entry name" value="f41 fragment of flagellin, N-terminal domain"/>
    <property type="match status" value="1"/>
</dbReference>
<dbReference type="GO" id="GO:0005198">
    <property type="term" value="F:structural molecule activity"/>
    <property type="evidence" value="ECO:0007669"/>
    <property type="project" value="InterPro"/>
</dbReference>
<dbReference type="PANTHER" id="PTHR42792:SF2">
    <property type="entry name" value="FLAGELLIN"/>
    <property type="match status" value="1"/>
</dbReference>
<feature type="non-terminal residue" evidence="5">
    <location>
        <position position="1"/>
    </location>
</feature>
<dbReference type="SUPFAM" id="SSF64518">
    <property type="entry name" value="Phase 1 flagellin"/>
    <property type="match status" value="1"/>
</dbReference>
<dbReference type="InterPro" id="IPR046358">
    <property type="entry name" value="Flagellin_C"/>
</dbReference>
<protein>
    <recommendedName>
        <fullName evidence="4">Flagellin C-terminal domain-containing protein</fullName>
    </recommendedName>
</protein>
<comment type="subcellular location">
    <subcellularLocation>
        <location evidence="1">Bacterial flagellum</location>
    </subcellularLocation>
</comment>
<dbReference type="PANTHER" id="PTHR42792">
    <property type="entry name" value="FLAGELLIN"/>
    <property type="match status" value="1"/>
</dbReference>
<accession>A0A9D1MZ13</accession>
<dbReference type="AlphaFoldDB" id="A0A9D1MZ13"/>
<dbReference type="InterPro" id="IPR001492">
    <property type="entry name" value="Flagellin"/>
</dbReference>
<keyword evidence="3" id="KW-0975">Bacterial flagellum</keyword>
<name>A0A9D1MZ13_9CLOT</name>
<comment type="similarity">
    <text evidence="2">Belongs to the bacterial flagellin family.</text>
</comment>
<proteinExistence type="inferred from homology"/>
<dbReference type="Proteomes" id="UP000886748">
    <property type="component" value="Unassembled WGS sequence"/>
</dbReference>
<dbReference type="GO" id="GO:0009288">
    <property type="term" value="C:bacterial-type flagellum"/>
    <property type="evidence" value="ECO:0007669"/>
    <property type="project" value="UniProtKB-SubCell"/>
</dbReference>
<evidence type="ECO:0000313" key="6">
    <source>
        <dbReference type="Proteomes" id="UP000886748"/>
    </source>
</evidence>
<comment type="caution">
    <text evidence="5">The sequence shown here is derived from an EMBL/GenBank/DDBJ whole genome shotgun (WGS) entry which is preliminary data.</text>
</comment>
<feature type="domain" description="Flagellin C-terminal" evidence="4">
    <location>
        <begin position="120"/>
        <end position="198"/>
    </location>
</feature>
<evidence type="ECO:0000256" key="3">
    <source>
        <dbReference type="ARBA" id="ARBA00023143"/>
    </source>
</evidence>
<evidence type="ECO:0000256" key="1">
    <source>
        <dbReference type="ARBA" id="ARBA00004365"/>
    </source>
</evidence>
<dbReference type="EMBL" id="DVOD01000023">
    <property type="protein sequence ID" value="HIU92143.1"/>
    <property type="molecule type" value="Genomic_DNA"/>
</dbReference>
<evidence type="ECO:0000256" key="2">
    <source>
        <dbReference type="ARBA" id="ARBA00005709"/>
    </source>
</evidence>
<sequence>NININGRFYEITNNDGSTALFRINGNNIVQVAGSSASITSKQESTGINSSASQYEIELQPDETKYIKIGDSVYSLVNNTSFKQTQVFNTNGNTLDCVNANISPRGYNLSNTPMQQMLIKTDWAMNSVLNIRASIGAAHNVLEAAISRNTNLEINLTEARSTIMDADFAEESANLVRNQILQNVSVSLLSQVSSVKRGVVLRLING</sequence>
<dbReference type="Pfam" id="PF00700">
    <property type="entry name" value="Flagellin_C"/>
    <property type="match status" value="1"/>
</dbReference>